<feature type="domain" description="NADP-dependent oxidoreductase" evidence="2">
    <location>
        <begin position="16"/>
        <end position="309"/>
    </location>
</feature>
<dbReference type="PANTHER" id="PTHR43364:SF4">
    <property type="entry name" value="NAD(P)-LINKED OXIDOREDUCTASE SUPERFAMILY PROTEIN"/>
    <property type="match status" value="1"/>
</dbReference>
<dbReference type="Proteomes" id="UP001501490">
    <property type="component" value="Unassembled WGS sequence"/>
</dbReference>
<protein>
    <submittedName>
        <fullName evidence="3">Aldo/keto reductase</fullName>
    </submittedName>
</protein>
<reference evidence="4" key="1">
    <citation type="journal article" date="2019" name="Int. J. Syst. Evol. Microbiol.">
        <title>The Global Catalogue of Microorganisms (GCM) 10K type strain sequencing project: providing services to taxonomists for standard genome sequencing and annotation.</title>
        <authorList>
            <consortium name="The Broad Institute Genomics Platform"/>
            <consortium name="The Broad Institute Genome Sequencing Center for Infectious Disease"/>
            <person name="Wu L."/>
            <person name="Ma J."/>
        </authorList>
    </citation>
    <scope>NUCLEOTIDE SEQUENCE [LARGE SCALE GENOMIC DNA]</scope>
    <source>
        <strain evidence="4">JCM 16929</strain>
    </source>
</reference>
<dbReference type="EMBL" id="BAABAB010000057">
    <property type="protein sequence ID" value="GAA3643725.1"/>
    <property type="molecule type" value="Genomic_DNA"/>
</dbReference>
<dbReference type="PRINTS" id="PR00069">
    <property type="entry name" value="ALDKETRDTASE"/>
</dbReference>
<evidence type="ECO:0000313" key="3">
    <source>
        <dbReference type="EMBL" id="GAA3643725.1"/>
    </source>
</evidence>
<evidence type="ECO:0000259" key="2">
    <source>
        <dbReference type="Pfam" id="PF00248"/>
    </source>
</evidence>
<gene>
    <name evidence="3" type="ORF">GCM10022236_52950</name>
</gene>
<evidence type="ECO:0000256" key="1">
    <source>
        <dbReference type="ARBA" id="ARBA00023002"/>
    </source>
</evidence>
<proteinExistence type="predicted"/>
<keyword evidence="1" id="KW-0560">Oxidoreductase</keyword>
<dbReference type="InterPro" id="IPR020471">
    <property type="entry name" value="AKR"/>
</dbReference>
<dbReference type="Pfam" id="PF00248">
    <property type="entry name" value="Aldo_ket_red"/>
    <property type="match status" value="1"/>
</dbReference>
<dbReference type="InterPro" id="IPR036812">
    <property type="entry name" value="NAD(P)_OxRdtase_dom_sf"/>
</dbReference>
<dbReference type="Gene3D" id="3.20.20.100">
    <property type="entry name" value="NADP-dependent oxidoreductase domain"/>
    <property type="match status" value="1"/>
</dbReference>
<dbReference type="SUPFAM" id="SSF51430">
    <property type="entry name" value="NAD(P)-linked oxidoreductase"/>
    <property type="match status" value="1"/>
</dbReference>
<keyword evidence="4" id="KW-1185">Reference proteome</keyword>
<dbReference type="RefSeq" id="WP_344810127.1">
    <property type="nucleotide sequence ID" value="NZ_BAABAB010000057.1"/>
</dbReference>
<dbReference type="InterPro" id="IPR050523">
    <property type="entry name" value="AKR_Detox_Biosynth"/>
</dbReference>
<accession>A0ABP7AYL1</accession>
<dbReference type="PANTHER" id="PTHR43364">
    <property type="entry name" value="NADH-SPECIFIC METHYLGLYOXAL REDUCTASE-RELATED"/>
    <property type="match status" value="1"/>
</dbReference>
<evidence type="ECO:0000313" key="4">
    <source>
        <dbReference type="Proteomes" id="UP001501490"/>
    </source>
</evidence>
<organism evidence="3 4">
    <name type="scientific">Microlunatus ginsengisoli</name>
    <dbReference type="NCBI Taxonomy" id="363863"/>
    <lineage>
        <taxon>Bacteria</taxon>
        <taxon>Bacillati</taxon>
        <taxon>Actinomycetota</taxon>
        <taxon>Actinomycetes</taxon>
        <taxon>Propionibacteriales</taxon>
        <taxon>Propionibacteriaceae</taxon>
        <taxon>Microlunatus</taxon>
    </lineage>
</organism>
<name>A0ABP7AYL1_9ACTN</name>
<dbReference type="InterPro" id="IPR023210">
    <property type="entry name" value="NADP_OxRdtase_dom"/>
</dbReference>
<sequence length="337" mass="36471">MEQRRLGDSGIEVSDLGFGAMNFGFPGGPSEERAIAMVHRALDAGINLIDTADVYTLGESERVVGLAIAGHRDQVVLATKFGLPMGPEGGQSGGSARWVKQAVENSLRRLGTDYIDLYQMHRPDFDTDIDETLAALDDLVTGGKVRAIGTSTFPAELIVSAQWAAEKSGHRRFVSEQPRYSIFNRRPEGHVFPTLQKLKMTAITYAPLASGWLSGADPAISTRAQLEPRAFNLDTPANQAKRRAAHQLRDLAYDAGLPMSHLALGFARAHPAVSSVLIGPRTLDQLEDLIDGADVVLDDETLDSIDQIVAPGGDLNPEDNFDAAIPAIADKRLRRRP</sequence>
<comment type="caution">
    <text evidence="3">The sequence shown here is derived from an EMBL/GenBank/DDBJ whole genome shotgun (WGS) entry which is preliminary data.</text>
</comment>